<dbReference type="AlphaFoldDB" id="A0A9K3LYA2"/>
<evidence type="ECO:0000313" key="3">
    <source>
        <dbReference type="EMBL" id="KAG7369306.1"/>
    </source>
</evidence>
<organism evidence="3 4">
    <name type="scientific">Nitzschia inconspicua</name>
    <dbReference type="NCBI Taxonomy" id="303405"/>
    <lineage>
        <taxon>Eukaryota</taxon>
        <taxon>Sar</taxon>
        <taxon>Stramenopiles</taxon>
        <taxon>Ochrophyta</taxon>
        <taxon>Bacillariophyta</taxon>
        <taxon>Bacillariophyceae</taxon>
        <taxon>Bacillariophycidae</taxon>
        <taxon>Bacillariales</taxon>
        <taxon>Bacillariaceae</taxon>
        <taxon>Nitzschia</taxon>
    </lineage>
</organism>
<feature type="chain" id="PRO_5039888719" evidence="2">
    <location>
        <begin position="23"/>
        <end position="138"/>
    </location>
</feature>
<reference evidence="3" key="1">
    <citation type="journal article" date="2021" name="Sci. Rep.">
        <title>Diploid genomic architecture of Nitzschia inconspicua, an elite biomass production diatom.</title>
        <authorList>
            <person name="Oliver A."/>
            <person name="Podell S."/>
            <person name="Pinowska A."/>
            <person name="Traller J.C."/>
            <person name="Smith S.R."/>
            <person name="McClure R."/>
            <person name="Beliaev A."/>
            <person name="Bohutskyi P."/>
            <person name="Hill E.A."/>
            <person name="Rabines A."/>
            <person name="Zheng H."/>
            <person name="Allen L.Z."/>
            <person name="Kuo A."/>
            <person name="Grigoriev I.V."/>
            <person name="Allen A.E."/>
            <person name="Hazlebeck D."/>
            <person name="Allen E.E."/>
        </authorList>
    </citation>
    <scope>NUCLEOTIDE SEQUENCE</scope>
    <source>
        <strain evidence="3">Hildebrandi</strain>
    </source>
</reference>
<evidence type="ECO:0000256" key="2">
    <source>
        <dbReference type="SAM" id="SignalP"/>
    </source>
</evidence>
<gene>
    <name evidence="3" type="ORF">IV203_032049</name>
</gene>
<accession>A0A9K3LYA2</accession>
<dbReference type="Proteomes" id="UP000693970">
    <property type="component" value="Unassembled WGS sequence"/>
</dbReference>
<keyword evidence="1" id="KW-1133">Transmembrane helix</keyword>
<feature type="transmembrane region" description="Helical" evidence="1">
    <location>
        <begin position="115"/>
        <end position="137"/>
    </location>
</feature>
<dbReference type="OrthoDB" id="10595138at2759"/>
<keyword evidence="4" id="KW-1185">Reference proteome</keyword>
<comment type="caution">
    <text evidence="3">The sequence shown here is derived from an EMBL/GenBank/DDBJ whole genome shotgun (WGS) entry which is preliminary data.</text>
</comment>
<proteinExistence type="predicted"/>
<keyword evidence="2" id="KW-0732">Signal</keyword>
<keyword evidence="1" id="KW-0812">Transmembrane</keyword>
<keyword evidence="1" id="KW-0472">Membrane</keyword>
<evidence type="ECO:0000256" key="1">
    <source>
        <dbReference type="SAM" id="Phobius"/>
    </source>
</evidence>
<name>A0A9K3LYA2_9STRA</name>
<protein>
    <submittedName>
        <fullName evidence="3">Uncharacterized protein</fullName>
    </submittedName>
</protein>
<feature type="signal peptide" evidence="2">
    <location>
        <begin position="1"/>
        <end position="22"/>
    </location>
</feature>
<dbReference type="EMBL" id="JAGRRH010000006">
    <property type="protein sequence ID" value="KAG7369306.1"/>
    <property type="molecule type" value="Genomic_DNA"/>
</dbReference>
<sequence length="138" mass="14537">MMMKSITLLLVVVSTVLGWAYAQTRVESFPLAQNVPINCDQILETHRFDGTCCALNSTAGNGCVVNVVNGNCVIRGQYFTLDFTSTSGLPCPPSEYEVPGVAPPPTEAPLEDSSVAAGTLSHLLVAVFATMLAFVALA</sequence>
<evidence type="ECO:0000313" key="4">
    <source>
        <dbReference type="Proteomes" id="UP000693970"/>
    </source>
</evidence>
<reference evidence="3" key="2">
    <citation type="submission" date="2021-04" db="EMBL/GenBank/DDBJ databases">
        <authorList>
            <person name="Podell S."/>
        </authorList>
    </citation>
    <scope>NUCLEOTIDE SEQUENCE</scope>
    <source>
        <strain evidence="3">Hildebrandi</strain>
    </source>
</reference>